<keyword evidence="2" id="KW-1185">Reference proteome</keyword>
<comment type="caution">
    <text evidence="1">The sequence shown here is derived from an EMBL/GenBank/DDBJ whole genome shotgun (WGS) entry which is preliminary data.</text>
</comment>
<accession>A0ABU2ZIQ5</accession>
<organism evidence="1 2">
    <name type="scientific">Croceicoccus esteveae</name>
    <dbReference type="NCBI Taxonomy" id="3075597"/>
    <lineage>
        <taxon>Bacteria</taxon>
        <taxon>Pseudomonadati</taxon>
        <taxon>Pseudomonadota</taxon>
        <taxon>Alphaproteobacteria</taxon>
        <taxon>Sphingomonadales</taxon>
        <taxon>Erythrobacteraceae</taxon>
        <taxon>Croceicoccus</taxon>
    </lineage>
</organism>
<dbReference type="Proteomes" id="UP001259803">
    <property type="component" value="Unassembled WGS sequence"/>
</dbReference>
<dbReference type="EMBL" id="JAVRHS010000005">
    <property type="protein sequence ID" value="MDT0576096.1"/>
    <property type="molecule type" value="Genomic_DNA"/>
</dbReference>
<sequence>MTQEGEAVRPGGDLVERLAAEDLGHLSQAELAARIDLLELEIARTRTHMAKVADHRRAAELLFRSPV</sequence>
<reference evidence="1 2" key="1">
    <citation type="submission" date="2023-09" db="EMBL/GenBank/DDBJ databases">
        <authorList>
            <person name="Rey-Velasco X."/>
        </authorList>
    </citation>
    <scope>NUCLEOTIDE SEQUENCE [LARGE SCALE GENOMIC DNA]</scope>
    <source>
        <strain evidence="1 2">F390</strain>
    </source>
</reference>
<gene>
    <name evidence="1" type="ORF">RM533_07835</name>
</gene>
<evidence type="ECO:0000313" key="1">
    <source>
        <dbReference type="EMBL" id="MDT0576096.1"/>
    </source>
</evidence>
<name>A0ABU2ZIQ5_9SPHN</name>
<dbReference type="RefSeq" id="WP_311340673.1">
    <property type="nucleotide sequence ID" value="NZ_JAVRHS010000005.1"/>
</dbReference>
<protein>
    <submittedName>
        <fullName evidence="1">DUF1192 domain-containing protein</fullName>
    </submittedName>
</protein>
<dbReference type="Pfam" id="PF06698">
    <property type="entry name" value="DUF1192"/>
    <property type="match status" value="1"/>
</dbReference>
<dbReference type="InterPro" id="IPR009579">
    <property type="entry name" value="DUF1192"/>
</dbReference>
<evidence type="ECO:0000313" key="2">
    <source>
        <dbReference type="Proteomes" id="UP001259803"/>
    </source>
</evidence>
<proteinExistence type="predicted"/>